<evidence type="ECO:0000256" key="1">
    <source>
        <dbReference type="SAM" id="MobiDB-lite"/>
    </source>
</evidence>
<feature type="region of interest" description="Disordered" evidence="1">
    <location>
        <begin position="1"/>
        <end position="32"/>
    </location>
</feature>
<dbReference type="Proteomes" id="UP001487740">
    <property type="component" value="Unassembled WGS sequence"/>
</dbReference>
<feature type="compositionally biased region" description="Polar residues" evidence="1">
    <location>
        <begin position="59"/>
        <end position="78"/>
    </location>
</feature>
<evidence type="ECO:0000313" key="3">
    <source>
        <dbReference type="Proteomes" id="UP001487740"/>
    </source>
</evidence>
<protein>
    <submittedName>
        <fullName evidence="2">Uncharacterized protein</fullName>
    </submittedName>
</protein>
<evidence type="ECO:0000313" key="2">
    <source>
        <dbReference type="EMBL" id="KAK8387720.1"/>
    </source>
</evidence>
<name>A0AAW0TM53_SCYPA</name>
<dbReference type="EMBL" id="JARAKH010000030">
    <property type="protein sequence ID" value="KAK8387720.1"/>
    <property type="molecule type" value="Genomic_DNA"/>
</dbReference>
<comment type="caution">
    <text evidence="2">The sequence shown here is derived from an EMBL/GenBank/DDBJ whole genome shotgun (WGS) entry which is preliminary data.</text>
</comment>
<gene>
    <name evidence="2" type="ORF">O3P69_018308</name>
</gene>
<organism evidence="2 3">
    <name type="scientific">Scylla paramamosain</name>
    <name type="common">Mud crab</name>
    <dbReference type="NCBI Taxonomy" id="85552"/>
    <lineage>
        <taxon>Eukaryota</taxon>
        <taxon>Metazoa</taxon>
        <taxon>Ecdysozoa</taxon>
        <taxon>Arthropoda</taxon>
        <taxon>Crustacea</taxon>
        <taxon>Multicrustacea</taxon>
        <taxon>Malacostraca</taxon>
        <taxon>Eumalacostraca</taxon>
        <taxon>Eucarida</taxon>
        <taxon>Decapoda</taxon>
        <taxon>Pleocyemata</taxon>
        <taxon>Brachyura</taxon>
        <taxon>Eubrachyura</taxon>
        <taxon>Portunoidea</taxon>
        <taxon>Portunidae</taxon>
        <taxon>Portuninae</taxon>
        <taxon>Scylla</taxon>
    </lineage>
</organism>
<reference evidence="2 3" key="1">
    <citation type="submission" date="2023-03" db="EMBL/GenBank/DDBJ databases">
        <title>High-quality genome of Scylla paramamosain provides insights in environmental adaptation.</title>
        <authorList>
            <person name="Zhang L."/>
        </authorList>
    </citation>
    <scope>NUCLEOTIDE SEQUENCE [LARGE SCALE GENOMIC DNA]</scope>
    <source>
        <strain evidence="2">LZ_2023a</strain>
        <tissue evidence="2">Muscle</tissue>
    </source>
</reference>
<dbReference type="AlphaFoldDB" id="A0AAW0TM53"/>
<sequence length="103" mass="11235">MCSPIPGHNRSSSPKRSPASERRTGGQRRAGAVMGVVIRAALRQASPAARVDSPEHTNLWRTPNWHTNPVNTNVSSTPPKLQANVKIFMTRCNGVKNIAESHE</sequence>
<feature type="region of interest" description="Disordered" evidence="1">
    <location>
        <begin position="47"/>
        <end position="78"/>
    </location>
</feature>
<accession>A0AAW0TM53</accession>
<proteinExistence type="predicted"/>
<keyword evidence="3" id="KW-1185">Reference proteome</keyword>